<dbReference type="CDD" id="cd22903">
    <property type="entry name" value="NI9M"/>
    <property type="match status" value="1"/>
</dbReference>
<dbReference type="OrthoDB" id="2093409at2759"/>
<dbReference type="PANTHER" id="PTHR38488">
    <property type="entry name" value="OXIDOREDUCTASE 9.5 KDA SUBUNIT, PUTATIVE (AFU_ORTHOLOGUE AFUA_5G08980)-RELATED"/>
    <property type="match status" value="1"/>
</dbReference>
<reference evidence="3" key="2">
    <citation type="submission" date="2018-04" db="EMBL/GenBank/DDBJ databases">
        <title>Leveraging single-cell genomics to expand the Fungal Tree of Life.</title>
        <authorList>
            <consortium name="DOE Joint Genome Institute"/>
            <person name="Ahrendt S.R."/>
            <person name="Quandt C.A."/>
            <person name="Ciobanu D."/>
            <person name="Clum A."/>
            <person name="Salamov A."/>
            <person name="Andreopoulos B."/>
            <person name="Cheng J.-F."/>
            <person name="Woyke T."/>
            <person name="Pelin A."/>
            <person name="Henrissat B."/>
            <person name="Benny G.L."/>
            <person name="Smith M.E."/>
            <person name="James T.Y."/>
            <person name="Grigoriev I.V."/>
        </authorList>
    </citation>
    <scope>NUCLEOTIDE SEQUENCE</scope>
    <source>
        <strain evidence="3">ATCC 52028</strain>
    </source>
</reference>
<feature type="transmembrane region" description="Helical" evidence="1">
    <location>
        <begin position="15"/>
        <end position="38"/>
    </location>
</feature>
<gene>
    <name evidence="2" type="ORF">CAUPRSCDRAFT_8560</name>
    <name evidence="3" type="ORF">CXG81DRAFT_15910</name>
</gene>
<proteinExistence type="predicted"/>
<evidence type="ECO:0000313" key="3">
    <source>
        <dbReference type="EMBL" id="RKO98453.1"/>
    </source>
</evidence>
<evidence type="ECO:0000313" key="5">
    <source>
        <dbReference type="Proteomes" id="UP000274922"/>
    </source>
</evidence>
<keyword evidence="5" id="KW-1185">Reference proteome</keyword>
<dbReference type="AlphaFoldDB" id="A0A4P9WXP1"/>
<dbReference type="EMBL" id="ML010437">
    <property type="protein sequence ID" value="RKO96056.1"/>
    <property type="molecule type" value="Genomic_DNA"/>
</dbReference>
<evidence type="ECO:0000313" key="2">
    <source>
        <dbReference type="EMBL" id="RKO96056.1"/>
    </source>
</evidence>
<dbReference type="Proteomes" id="UP000268535">
    <property type="component" value="Unassembled WGS sequence"/>
</dbReference>
<dbReference type="InterPro" id="IPR039961">
    <property type="entry name" value="Nuo9.5"/>
</dbReference>
<keyword evidence="1" id="KW-1133">Transmembrane helix</keyword>
<evidence type="ECO:0000256" key="1">
    <source>
        <dbReference type="SAM" id="Phobius"/>
    </source>
</evidence>
<dbReference type="EMBL" id="ML014431">
    <property type="protein sequence ID" value="RKO98453.1"/>
    <property type="molecule type" value="Genomic_DNA"/>
</dbReference>
<organism evidence="2 4">
    <name type="scientific">Caulochytrium protostelioides</name>
    <dbReference type="NCBI Taxonomy" id="1555241"/>
    <lineage>
        <taxon>Eukaryota</taxon>
        <taxon>Fungi</taxon>
        <taxon>Fungi incertae sedis</taxon>
        <taxon>Chytridiomycota</taxon>
        <taxon>Chytridiomycota incertae sedis</taxon>
        <taxon>Chytridiomycetes</taxon>
        <taxon>Caulochytriales</taxon>
        <taxon>Caulochytriaceae</taxon>
        <taxon>Caulochytrium</taxon>
    </lineage>
</organism>
<name>A0A4P9WXP1_9FUNG</name>
<dbReference type="PANTHER" id="PTHR38488:SF1">
    <property type="entry name" value="OXIDOREDUCTASE 9.5 KDA SUBUNIT, PUTATIVE (AFU_ORTHOLOGUE AFUA_5G08980)-RELATED"/>
    <property type="match status" value="1"/>
</dbReference>
<dbReference type="STRING" id="1555241.A0A4P9WXP1"/>
<keyword evidence="1" id="KW-0472">Membrane</keyword>
<reference evidence="2" key="3">
    <citation type="submission" date="2018-08" db="EMBL/GenBank/DDBJ databases">
        <title>Leveraging single-cell genomics to expand the Fungal Tree of Life.</title>
        <authorList>
            <consortium name="DOE Joint Genome Institute"/>
            <person name="Ahrendt S.R."/>
            <person name="Quandt C.A."/>
            <person name="Ciobanu D."/>
            <person name="Clum A."/>
            <person name="Salamov A."/>
            <person name="Andreopoulos B."/>
            <person name="Cheng J.-F."/>
            <person name="Woyke T."/>
            <person name="Pelin A."/>
            <person name="Henrissat B."/>
            <person name="Reynolds N."/>
            <person name="Benny G.L."/>
            <person name="Smith M.E."/>
            <person name="James T.Y."/>
            <person name="Grigoriev I.V."/>
        </authorList>
    </citation>
    <scope>NUCLEOTIDE SEQUENCE</scope>
    <source>
        <strain evidence="2">ATCC 52028</strain>
    </source>
</reference>
<keyword evidence="1" id="KW-0812">Transmembrane</keyword>
<protein>
    <recommendedName>
        <fullName evidence="6">NADH-ubiquinone oxidoreductase 9.5 kDa subunit</fullName>
    </recommendedName>
</protein>
<evidence type="ECO:0008006" key="6">
    <source>
        <dbReference type="Google" id="ProtNLM"/>
    </source>
</evidence>
<reference evidence="4 5" key="1">
    <citation type="journal article" date="2018" name="Nat. Microbiol.">
        <title>Leveraging single-cell genomics to expand the fungal tree of life.</title>
        <authorList>
            <person name="Ahrendt S.R."/>
            <person name="Quandt C.A."/>
            <person name="Ciobanu D."/>
            <person name="Clum A."/>
            <person name="Salamov A."/>
            <person name="Andreopoulos B."/>
            <person name="Cheng J.F."/>
            <person name="Woyke T."/>
            <person name="Pelin A."/>
            <person name="Henrissat B."/>
            <person name="Reynolds N.K."/>
            <person name="Benny G.L."/>
            <person name="Smith M.E."/>
            <person name="James T.Y."/>
            <person name="Grigoriev I.V."/>
        </authorList>
    </citation>
    <scope>NUCLEOTIDE SEQUENCE [LARGE SCALE GENOMIC DNA]</scope>
    <source>
        <strain evidence="4 5">ATCC 52028</strain>
    </source>
</reference>
<accession>A0A4P9WXP1</accession>
<dbReference type="Proteomes" id="UP000274922">
    <property type="component" value="Unassembled WGS sequence"/>
</dbReference>
<evidence type="ECO:0000313" key="4">
    <source>
        <dbReference type="Proteomes" id="UP000268535"/>
    </source>
</evidence>
<sequence>MVFSRTFNYLKYNLYHYPVIVTSFAISLAAPVLVLGVYPVRREMGYTRPLPTPTRVPIPDRAREALAGFDDDAA</sequence>